<accession>A0ACB9NPG2</accession>
<protein>
    <submittedName>
        <fullName evidence="1">Uncharacterized protein</fullName>
    </submittedName>
</protein>
<name>A0ACB9NPG2_BAUVA</name>
<organism evidence="1 2">
    <name type="scientific">Bauhinia variegata</name>
    <name type="common">Purple orchid tree</name>
    <name type="synonym">Phanera variegata</name>
    <dbReference type="NCBI Taxonomy" id="167791"/>
    <lineage>
        <taxon>Eukaryota</taxon>
        <taxon>Viridiplantae</taxon>
        <taxon>Streptophyta</taxon>
        <taxon>Embryophyta</taxon>
        <taxon>Tracheophyta</taxon>
        <taxon>Spermatophyta</taxon>
        <taxon>Magnoliopsida</taxon>
        <taxon>eudicotyledons</taxon>
        <taxon>Gunneridae</taxon>
        <taxon>Pentapetalae</taxon>
        <taxon>rosids</taxon>
        <taxon>fabids</taxon>
        <taxon>Fabales</taxon>
        <taxon>Fabaceae</taxon>
        <taxon>Cercidoideae</taxon>
        <taxon>Cercideae</taxon>
        <taxon>Bauhiniinae</taxon>
        <taxon>Bauhinia</taxon>
    </lineage>
</organism>
<comment type="caution">
    <text evidence="1">The sequence shown here is derived from an EMBL/GenBank/DDBJ whole genome shotgun (WGS) entry which is preliminary data.</text>
</comment>
<dbReference type="EMBL" id="CM039431">
    <property type="protein sequence ID" value="KAI4338055.1"/>
    <property type="molecule type" value="Genomic_DNA"/>
</dbReference>
<reference evidence="1 2" key="1">
    <citation type="journal article" date="2022" name="DNA Res.">
        <title>Chromosomal-level genome assembly of the orchid tree Bauhinia variegata (Leguminosae; Cercidoideae) supports the allotetraploid origin hypothesis of Bauhinia.</title>
        <authorList>
            <person name="Zhong Y."/>
            <person name="Chen Y."/>
            <person name="Zheng D."/>
            <person name="Pang J."/>
            <person name="Liu Y."/>
            <person name="Luo S."/>
            <person name="Meng S."/>
            <person name="Qian L."/>
            <person name="Wei D."/>
            <person name="Dai S."/>
            <person name="Zhou R."/>
        </authorList>
    </citation>
    <scope>NUCLEOTIDE SEQUENCE [LARGE SCALE GENOMIC DNA]</scope>
    <source>
        <strain evidence="1">BV-YZ2020</strain>
    </source>
</reference>
<dbReference type="Proteomes" id="UP000828941">
    <property type="component" value="Chromosome 6"/>
</dbReference>
<keyword evidence="2" id="KW-1185">Reference proteome</keyword>
<proteinExistence type="predicted"/>
<sequence length="918" mass="100912">MRSVGSFNDWTHDSSSYSNLAYFAPPFSVDRSPPMDASIPYADLAVADANSSNHSPVHSSAYGYGYFSNPVRQSDSSPFNAYGYSFAQLPVPPCPGFNSLAAAAAYNKDYLASDQSYYTSSLIRNGSSSVPHNAWSPSAGYTTVHGLSDYAKNSSEIPCSAQKGGSLSQFAEFNRGKSKQVEPEESFWPIEAPPFTEGNPVNQGCRDVKGSNNREHSTNMMGRGKESVPIVADQLEDKSVPVDSFMQGFPLWSLETLYGSSPKLSFDLNDDGGVADGEEYFILKGGAPRFQNPHVSLTGLNSVTKDCSNPAIDSPCYKGAPAEASQDIRKLLELLNCSNRVIYSSCCKEASEARTEEYFGSESNTGNYVKMSSENAKDNQIQNEDPSTDGNFGSEECNSDDGSEECNLDDAVDAAYSPSENSEVSTPNMNVHMLIDTMHNLSELLLFHACELKVRDHIVLKNVITNLNTCIFKNDEQVIPVQECSFPQPHTTKCTRESPEVQQNASSKRPQSSKAGPECADVETESPFVEEVNRHFMFSKHLKLADLFPVKNDEEMMKEDNMIKALKRILCENMDGEEGAESQTLLYKNLWLEAEAALCFTNYKARYDQMKIEMDKYSYKQRDNAFGIEEPSKPEVLPTKQNSATEVNTQDWPVLDAANAKELSGFKFSPDLNKPNTLEPDEKGSQKPDSFIQDSLVSGPNKRTKEYEASIVARFHFLKSQLGDSSISLTNAEELLSPEASQALDSTDKLASGVTGIKANDFEASVMARFHILKSRAQSSSPKSSEGQLLDGVEFAGSGADCCTIRTASGSENLDEDIDPVVKYLTSSTSEDKSNLKEFDLNEGCLTSSTTEDKPNLKEFDLNESYLTSSNTVDESILEEFDLNDSGRLGNQLPTDYTDSASSDWEHVKEEELVGAEF</sequence>
<evidence type="ECO:0000313" key="2">
    <source>
        <dbReference type="Proteomes" id="UP000828941"/>
    </source>
</evidence>
<evidence type="ECO:0000313" key="1">
    <source>
        <dbReference type="EMBL" id="KAI4338055.1"/>
    </source>
</evidence>
<gene>
    <name evidence="1" type="ORF">L6164_016409</name>
</gene>